<dbReference type="KEGG" id="arac:E0W69_006380"/>
<evidence type="ECO:0000313" key="2">
    <source>
        <dbReference type="Proteomes" id="UP000292424"/>
    </source>
</evidence>
<evidence type="ECO:0000313" key="1">
    <source>
        <dbReference type="EMBL" id="QES88308.1"/>
    </source>
</evidence>
<dbReference type="Proteomes" id="UP000292424">
    <property type="component" value="Chromosome"/>
</dbReference>
<name>A0A5P2G0X2_9BACT</name>
<dbReference type="Gene3D" id="3.30.530.20">
    <property type="match status" value="1"/>
</dbReference>
<dbReference type="EMBL" id="CP044016">
    <property type="protein sequence ID" value="QES88308.1"/>
    <property type="molecule type" value="Genomic_DNA"/>
</dbReference>
<proteinExistence type="predicted"/>
<sequence length="152" mass="17899">MKYQLYREQRLNCSLEKAWNFFSSPKNLSTITPADMGFVVVSSNENEPIYEGMLIEYKVSPLLKIRLKWITKITHVDFEKSFTDFQEKGPYKLWNHFHEFVAVEGGVLMKDTVTYELPFGFLGTIAHGLFVCKKLESIFNYRYNVLEKMFNN</sequence>
<accession>A0A5P2G0X2</accession>
<keyword evidence="2" id="KW-1185">Reference proteome</keyword>
<dbReference type="InterPro" id="IPR023393">
    <property type="entry name" value="START-like_dom_sf"/>
</dbReference>
<dbReference type="AlphaFoldDB" id="A0A5P2G0X2"/>
<dbReference type="RefSeq" id="WP_131329195.1">
    <property type="nucleotide sequence ID" value="NZ_CP044016.1"/>
</dbReference>
<organism evidence="1 2">
    <name type="scientific">Rhizosphaericola mali</name>
    <dbReference type="NCBI Taxonomy" id="2545455"/>
    <lineage>
        <taxon>Bacteria</taxon>
        <taxon>Pseudomonadati</taxon>
        <taxon>Bacteroidota</taxon>
        <taxon>Chitinophagia</taxon>
        <taxon>Chitinophagales</taxon>
        <taxon>Chitinophagaceae</taxon>
        <taxon>Rhizosphaericola</taxon>
    </lineage>
</organism>
<dbReference type="OrthoDB" id="9793552at2"/>
<reference evidence="1 2" key="1">
    <citation type="submission" date="2019-09" db="EMBL/GenBank/DDBJ databases">
        <title>Complete genome sequence of Arachidicoccus sp. B3-10 isolated from apple orchard soil.</title>
        <authorList>
            <person name="Kim H.S."/>
            <person name="Han K.-I."/>
            <person name="Suh M.K."/>
            <person name="Lee K.C."/>
            <person name="Eom M.K."/>
            <person name="Kim J.-S."/>
            <person name="Kang S.W."/>
            <person name="Sin Y."/>
            <person name="Lee J.-S."/>
        </authorList>
    </citation>
    <scope>NUCLEOTIDE SEQUENCE [LARGE SCALE GENOMIC DNA]</scope>
    <source>
        <strain evidence="1 2">B3-10</strain>
    </source>
</reference>
<dbReference type="CDD" id="cd07820">
    <property type="entry name" value="SRPBCC_3"/>
    <property type="match status" value="1"/>
</dbReference>
<gene>
    <name evidence="1" type="ORF">E0W69_006380</name>
</gene>
<dbReference type="SUPFAM" id="SSF55961">
    <property type="entry name" value="Bet v1-like"/>
    <property type="match status" value="1"/>
</dbReference>
<protein>
    <submittedName>
        <fullName evidence="1">SRPBCC family protein</fullName>
    </submittedName>
</protein>